<proteinExistence type="predicted"/>
<dbReference type="PANTHER" id="PTHR47961">
    <property type="entry name" value="DNA POLYMERASE THETA, PUTATIVE (AFU_ORTHOLOGUE AFUA_1G05260)-RELATED"/>
    <property type="match status" value="1"/>
</dbReference>
<dbReference type="Pfam" id="PF00270">
    <property type="entry name" value="DEAD"/>
    <property type="match status" value="1"/>
</dbReference>
<evidence type="ECO:0000259" key="5">
    <source>
        <dbReference type="PROSITE" id="PS51192"/>
    </source>
</evidence>
<dbReference type="SUPFAM" id="SSF52540">
    <property type="entry name" value="P-loop containing nucleoside triphosphate hydrolases"/>
    <property type="match status" value="1"/>
</dbReference>
<dbReference type="GO" id="GO:0003676">
    <property type="term" value="F:nucleic acid binding"/>
    <property type="evidence" value="ECO:0007669"/>
    <property type="project" value="InterPro"/>
</dbReference>
<feature type="domain" description="Helicase ATP-binding" evidence="5">
    <location>
        <begin position="287"/>
        <end position="461"/>
    </location>
</feature>
<keyword evidence="2" id="KW-0378">Hydrolase</keyword>
<dbReference type="SMART" id="SM00490">
    <property type="entry name" value="HELICc"/>
    <property type="match status" value="1"/>
</dbReference>
<dbReference type="RefSeq" id="WP_187069157.1">
    <property type="nucleotide sequence ID" value="NZ_JACRVF010000009.1"/>
</dbReference>
<evidence type="ECO:0000313" key="8">
    <source>
        <dbReference type="Proteomes" id="UP000603640"/>
    </source>
</evidence>
<name>A0A923SKT9_9BACT</name>
<evidence type="ECO:0000256" key="3">
    <source>
        <dbReference type="ARBA" id="ARBA00022806"/>
    </source>
</evidence>
<evidence type="ECO:0000313" key="7">
    <source>
        <dbReference type="EMBL" id="MBC5995107.1"/>
    </source>
</evidence>
<dbReference type="Pfam" id="PF00271">
    <property type="entry name" value="Helicase_C"/>
    <property type="match status" value="1"/>
</dbReference>
<dbReference type="InterPro" id="IPR050474">
    <property type="entry name" value="Hel308_SKI2-like"/>
</dbReference>
<evidence type="ECO:0000256" key="2">
    <source>
        <dbReference type="ARBA" id="ARBA00022801"/>
    </source>
</evidence>
<evidence type="ECO:0000259" key="6">
    <source>
        <dbReference type="PROSITE" id="PS51194"/>
    </source>
</evidence>
<feature type="domain" description="Helicase C-terminal" evidence="6">
    <location>
        <begin position="520"/>
        <end position="709"/>
    </location>
</feature>
<dbReference type="AlphaFoldDB" id="A0A923SKT9"/>
<dbReference type="PROSITE" id="PS51192">
    <property type="entry name" value="HELICASE_ATP_BIND_1"/>
    <property type="match status" value="1"/>
</dbReference>
<gene>
    <name evidence="7" type="ORF">H8S84_19840</name>
</gene>
<keyword evidence="4" id="KW-0067">ATP-binding</keyword>
<dbReference type="EMBL" id="JACRVF010000009">
    <property type="protein sequence ID" value="MBC5995107.1"/>
    <property type="molecule type" value="Genomic_DNA"/>
</dbReference>
<sequence length="1124" mass="128115">MKSDAAHAKLSQIENDRLVQNLIAQANSRYILLNTSENSDNFPPYTISDDGLNMLGFYYLSLGCSLAENNELENASAPLEKGATILEQANNYLASKQLVSNYYGLISALAYYISFQYSKAFILTNKLGSDTIISKFLYLFLRRDYKRLSIEIDMLLVDETYKDEFIASHLNETESDSKVYELTIARALDRLIDYAYNGSKESLFRAKELLTTLKVIAEIKNDPGIWWIIRLLLLISDSYQEASLWNTLDKYFDLGNNVVRKYIHSLTNLAPQGVYELFITQRKALPKVIDADSNGCVISIPTSSGKTRIAELAILDTLTQYPDCKVLYIAPFVSLAYEVENTLGNIFSNLDYATSQLYGGNFYSKLDERVIQESHIIVATPEKAKAILRGNNDILKQIKLIIVDEGHLLGEDKRLIINEIFYEELRYSLNRNQGKFLLLSAVLPNSGELAEWLTSTEESVFKDSWRPSNERLGILDWNGASVNIEWKSSDTERQAFNKNFIIKEKQASTNKSYPKNKNEAVASTALKLRTFGKVLIFVGKKASVFTMAKAYYNCLGNEVADHLWKNEQDWKVFLLACIEAYGDSDANLWLKYARKGILCHNSDLHSDVRLPLERLMRNDQPQVIISTSTLGQGVNLGVATVIFSTLTQNRSQVTKRDFWNIAGRAGRAFVDYEGKILVAIDASKNITSRERFKIKCKRDEVQQYFDKSKIDKAQSGILLILGELKKIASDQGVPFELLIQLIAENKLLTLTEDASNKDGTLNWIDDALLSLHFINNETIEDENYDYTWIEEYFRGSLAFIQASNGGTITGDEVLKFIKARVQGIVEQVGTSKYKWKSIIDSGLPLSSDLLIEDRLHQIIDIIEHFYEIGWTAKSFAQLQKSIEELLFDLPIILEEGKNIISPDTDTIRELWLNGTSLSRILPLKNSGSIIKNLYTYKIPWILNGIAKKLRLRELDNEAEVLEELSILAEAGLPDMKSVKIYQAGIRSRVAAVEIGKHFEDEIWQKSINEYKFELIKNREVYRALISQPSKEWLEMLINIYNKETNTMLKIPPFEYDKVHKITNMLLARLINGRQYLVSPDKSFFEEISSTAIDFKSVSNIPGVFFKYDPECGLWRMHSDNPYFI</sequence>
<evidence type="ECO:0000256" key="4">
    <source>
        <dbReference type="ARBA" id="ARBA00022840"/>
    </source>
</evidence>
<dbReference type="Proteomes" id="UP000603640">
    <property type="component" value="Unassembled WGS sequence"/>
</dbReference>
<organism evidence="7 8">
    <name type="scientific">Pontibacter cellulosilyticus</name>
    <dbReference type="NCBI Taxonomy" id="1720253"/>
    <lineage>
        <taxon>Bacteria</taxon>
        <taxon>Pseudomonadati</taxon>
        <taxon>Bacteroidota</taxon>
        <taxon>Cytophagia</taxon>
        <taxon>Cytophagales</taxon>
        <taxon>Hymenobacteraceae</taxon>
        <taxon>Pontibacter</taxon>
    </lineage>
</organism>
<keyword evidence="3 7" id="KW-0347">Helicase</keyword>
<dbReference type="PROSITE" id="PS51194">
    <property type="entry name" value="HELICASE_CTER"/>
    <property type="match status" value="1"/>
</dbReference>
<dbReference type="PANTHER" id="PTHR47961:SF6">
    <property type="entry name" value="DNA-DIRECTED DNA POLYMERASE"/>
    <property type="match status" value="1"/>
</dbReference>
<accession>A0A923SKT9</accession>
<dbReference type="GO" id="GO:0005524">
    <property type="term" value="F:ATP binding"/>
    <property type="evidence" value="ECO:0007669"/>
    <property type="project" value="UniProtKB-KW"/>
</dbReference>
<dbReference type="CDD" id="cd17921">
    <property type="entry name" value="DEXHc_Ski2"/>
    <property type="match status" value="1"/>
</dbReference>
<keyword evidence="1" id="KW-0547">Nucleotide-binding</keyword>
<protein>
    <submittedName>
        <fullName evidence="7">DEAD/DEAH box helicase</fullName>
    </submittedName>
</protein>
<dbReference type="InterPro" id="IPR014001">
    <property type="entry name" value="Helicase_ATP-bd"/>
</dbReference>
<dbReference type="GO" id="GO:0004386">
    <property type="term" value="F:helicase activity"/>
    <property type="evidence" value="ECO:0007669"/>
    <property type="project" value="UniProtKB-KW"/>
</dbReference>
<reference evidence="7" key="1">
    <citation type="submission" date="2020-08" db="EMBL/GenBank/DDBJ databases">
        <title>Pontibacter sp. SD6 16S ribosomal RNA gene Genome sequencing and assembly.</title>
        <authorList>
            <person name="Kang M."/>
        </authorList>
    </citation>
    <scope>NUCLEOTIDE SEQUENCE</scope>
    <source>
        <strain evidence="7">SD6</strain>
    </source>
</reference>
<keyword evidence="8" id="KW-1185">Reference proteome</keyword>
<dbReference type="GO" id="GO:0016787">
    <property type="term" value="F:hydrolase activity"/>
    <property type="evidence" value="ECO:0007669"/>
    <property type="project" value="UniProtKB-KW"/>
</dbReference>
<evidence type="ECO:0000256" key="1">
    <source>
        <dbReference type="ARBA" id="ARBA00022741"/>
    </source>
</evidence>
<dbReference type="InterPro" id="IPR027417">
    <property type="entry name" value="P-loop_NTPase"/>
</dbReference>
<dbReference type="Gene3D" id="3.40.50.300">
    <property type="entry name" value="P-loop containing nucleotide triphosphate hydrolases"/>
    <property type="match status" value="2"/>
</dbReference>
<dbReference type="InterPro" id="IPR011545">
    <property type="entry name" value="DEAD/DEAH_box_helicase_dom"/>
</dbReference>
<dbReference type="InterPro" id="IPR001650">
    <property type="entry name" value="Helicase_C-like"/>
</dbReference>
<comment type="caution">
    <text evidence="7">The sequence shown here is derived from an EMBL/GenBank/DDBJ whole genome shotgun (WGS) entry which is preliminary data.</text>
</comment>
<dbReference type="SMART" id="SM00487">
    <property type="entry name" value="DEXDc"/>
    <property type="match status" value="1"/>
</dbReference>